<name>A0A9X3F6Y9_9BACT</name>
<dbReference type="GO" id="GO:0015134">
    <property type="term" value="F:hexuronate transmembrane transporter activity"/>
    <property type="evidence" value="ECO:0007669"/>
    <property type="project" value="TreeGrafter"/>
</dbReference>
<comment type="caution">
    <text evidence="7">The sequence shown here is derived from an EMBL/GenBank/DDBJ whole genome shotgun (WGS) entry which is preliminary data.</text>
</comment>
<feature type="transmembrane region" description="Helical" evidence="5">
    <location>
        <begin position="221"/>
        <end position="241"/>
    </location>
</feature>
<comment type="subcellular location">
    <subcellularLocation>
        <location evidence="1">Membrane</location>
        <topology evidence="1">Multi-pass membrane protein</topology>
    </subcellularLocation>
</comment>
<evidence type="ECO:0000256" key="3">
    <source>
        <dbReference type="ARBA" id="ARBA00022989"/>
    </source>
</evidence>
<feature type="transmembrane region" description="Helical" evidence="5">
    <location>
        <begin position="261"/>
        <end position="283"/>
    </location>
</feature>
<reference evidence="7" key="1">
    <citation type="submission" date="2022-11" db="EMBL/GenBank/DDBJ databases">
        <title>Marilongibacter aestuarii gen. nov., sp. nov., isolated from tidal flat sediment.</title>
        <authorList>
            <person name="Jiayan W."/>
        </authorList>
    </citation>
    <scope>NUCLEOTIDE SEQUENCE</scope>
    <source>
        <strain evidence="7">Z1-6</strain>
    </source>
</reference>
<dbReference type="PANTHER" id="PTHR11662:SF285">
    <property type="entry name" value="HEXURONATE TRANSPORTER"/>
    <property type="match status" value="1"/>
</dbReference>
<proteinExistence type="predicted"/>
<evidence type="ECO:0000313" key="7">
    <source>
        <dbReference type="EMBL" id="MCY1720947.1"/>
    </source>
</evidence>
<sequence length="413" mass="45727">MKKNLTWIPWAIVAMAFFATALSFLDRQVLSISIIKIKQDFHISDIEYGFINTGFLISYAIMFTVGGILIDRYGSRRGLAFSVGIWSFATLLHSLANNTAQFGLFRFLLGVGEGGAFPGAIKAVVEWVPKNRQALANGIAIGGSAIGAVVAPPLCVYLINITGWRGVFLVTGAFGLVWVVAWLLLPKKKKTDNVPDEPDKALPQKGFNKVKLIETLKIKEVWVFIIIRFLLDPIFYFYMFWIPKYLNEARHIDIDLIGSLFWIPFLALGVSNMFGGFASDWMFQKTGNLNSSRKVIMGIAALLTAPALFVKIAPNVEWVIIIISIAFFAHGLWITNYITAISDMFGNRITSTIIGFSGSAGALSSLILNPIIGLIITKFSYNPVWIYAGAMYSVAFVVFIIFIPKIKPLKISV</sequence>
<dbReference type="RefSeq" id="WP_343333281.1">
    <property type="nucleotide sequence ID" value="NZ_JAPOHD010000024.1"/>
</dbReference>
<evidence type="ECO:0000256" key="5">
    <source>
        <dbReference type="SAM" id="Phobius"/>
    </source>
</evidence>
<dbReference type="Gene3D" id="1.20.1250.20">
    <property type="entry name" value="MFS general substrate transporter like domains"/>
    <property type="match status" value="2"/>
</dbReference>
<dbReference type="AlphaFoldDB" id="A0A9X3F6Y9"/>
<feature type="domain" description="Major facilitator superfamily (MFS) profile" evidence="6">
    <location>
        <begin position="12"/>
        <end position="407"/>
    </location>
</feature>
<dbReference type="PROSITE" id="PS50850">
    <property type="entry name" value="MFS"/>
    <property type="match status" value="1"/>
</dbReference>
<feature type="transmembrane region" description="Helical" evidence="5">
    <location>
        <begin position="46"/>
        <end position="70"/>
    </location>
</feature>
<feature type="transmembrane region" description="Helical" evidence="5">
    <location>
        <begin position="353"/>
        <end position="372"/>
    </location>
</feature>
<accession>A0A9X3F6Y9</accession>
<feature type="transmembrane region" description="Helical" evidence="5">
    <location>
        <begin position="384"/>
        <end position="403"/>
    </location>
</feature>
<evidence type="ECO:0000256" key="1">
    <source>
        <dbReference type="ARBA" id="ARBA00004141"/>
    </source>
</evidence>
<dbReference type="PANTHER" id="PTHR11662">
    <property type="entry name" value="SOLUTE CARRIER FAMILY 17"/>
    <property type="match status" value="1"/>
</dbReference>
<organism evidence="7 8">
    <name type="scientific">Draconibacterium aestuarii</name>
    <dbReference type="NCBI Taxonomy" id="2998507"/>
    <lineage>
        <taxon>Bacteria</taxon>
        <taxon>Pseudomonadati</taxon>
        <taxon>Bacteroidota</taxon>
        <taxon>Bacteroidia</taxon>
        <taxon>Marinilabiliales</taxon>
        <taxon>Prolixibacteraceae</taxon>
        <taxon>Draconibacterium</taxon>
    </lineage>
</organism>
<keyword evidence="2 5" id="KW-0812">Transmembrane</keyword>
<dbReference type="InterPro" id="IPR011701">
    <property type="entry name" value="MFS"/>
</dbReference>
<dbReference type="CDD" id="cd17319">
    <property type="entry name" value="MFS_ExuT_GudP_like"/>
    <property type="match status" value="1"/>
</dbReference>
<feature type="transmembrane region" description="Helical" evidence="5">
    <location>
        <begin position="6"/>
        <end position="25"/>
    </location>
</feature>
<feature type="transmembrane region" description="Helical" evidence="5">
    <location>
        <begin position="139"/>
        <end position="160"/>
    </location>
</feature>
<dbReference type="Proteomes" id="UP001145087">
    <property type="component" value="Unassembled WGS sequence"/>
</dbReference>
<dbReference type="EMBL" id="JAPOHD010000024">
    <property type="protein sequence ID" value="MCY1720947.1"/>
    <property type="molecule type" value="Genomic_DNA"/>
</dbReference>
<evidence type="ECO:0000259" key="6">
    <source>
        <dbReference type="PROSITE" id="PS50850"/>
    </source>
</evidence>
<keyword evidence="8" id="KW-1185">Reference proteome</keyword>
<feature type="transmembrane region" description="Helical" evidence="5">
    <location>
        <begin position="318"/>
        <end position="341"/>
    </location>
</feature>
<evidence type="ECO:0000256" key="2">
    <source>
        <dbReference type="ARBA" id="ARBA00022692"/>
    </source>
</evidence>
<dbReference type="GO" id="GO:0016020">
    <property type="term" value="C:membrane"/>
    <property type="evidence" value="ECO:0007669"/>
    <property type="project" value="UniProtKB-SubCell"/>
</dbReference>
<evidence type="ECO:0000256" key="4">
    <source>
        <dbReference type="ARBA" id="ARBA00023136"/>
    </source>
</evidence>
<dbReference type="InterPro" id="IPR020846">
    <property type="entry name" value="MFS_dom"/>
</dbReference>
<feature type="transmembrane region" description="Helical" evidence="5">
    <location>
        <begin position="76"/>
        <end position="96"/>
    </location>
</feature>
<feature type="transmembrane region" description="Helical" evidence="5">
    <location>
        <begin position="166"/>
        <end position="185"/>
    </location>
</feature>
<dbReference type="SUPFAM" id="SSF103473">
    <property type="entry name" value="MFS general substrate transporter"/>
    <property type="match status" value="1"/>
</dbReference>
<keyword evidence="4 5" id="KW-0472">Membrane</keyword>
<gene>
    <name evidence="7" type="ORF">OU798_11385</name>
</gene>
<dbReference type="InterPro" id="IPR036259">
    <property type="entry name" value="MFS_trans_sf"/>
</dbReference>
<dbReference type="Pfam" id="PF07690">
    <property type="entry name" value="MFS_1"/>
    <property type="match status" value="1"/>
</dbReference>
<protein>
    <submittedName>
        <fullName evidence="7">MFS transporter</fullName>
    </submittedName>
</protein>
<evidence type="ECO:0000313" key="8">
    <source>
        <dbReference type="Proteomes" id="UP001145087"/>
    </source>
</evidence>
<dbReference type="InterPro" id="IPR050382">
    <property type="entry name" value="MFS_Na/Anion_cotransporter"/>
</dbReference>
<keyword evidence="3 5" id="KW-1133">Transmembrane helix</keyword>